<evidence type="ECO:0000313" key="1">
    <source>
        <dbReference type="EMBL" id="VEI13967.1"/>
    </source>
</evidence>
<dbReference type="Pfam" id="PF14014">
    <property type="entry name" value="DUF4230"/>
    <property type="match status" value="1"/>
</dbReference>
<dbReference type="Proteomes" id="UP000269542">
    <property type="component" value="Chromosome"/>
</dbReference>
<name>A0A3S4V7Z4_9ACTO</name>
<reference evidence="1 2" key="1">
    <citation type="submission" date="2018-12" db="EMBL/GenBank/DDBJ databases">
        <authorList>
            <consortium name="Pathogen Informatics"/>
        </authorList>
    </citation>
    <scope>NUCLEOTIDE SEQUENCE [LARGE SCALE GENOMIC DNA]</scope>
    <source>
        <strain evidence="1 2">NCTC13354</strain>
    </source>
</reference>
<dbReference type="InterPro" id="IPR025324">
    <property type="entry name" value="DUF4230"/>
</dbReference>
<dbReference type="EMBL" id="LR134476">
    <property type="protein sequence ID" value="VEI13967.1"/>
    <property type="molecule type" value="Genomic_DNA"/>
</dbReference>
<sequence>MALRGNSDPEINSTTILNSFEDVAELATQEYSFSGVGQYSDKGLNVFGWGVPLTGKSFLITYRGEVSAGINFENIDVQVNHANSTITVIAEEPHVLDAKIDPNSVEQYDQSFNPINQISVNDVTTFLTEVTDRHRKEAIDGGLLERAKTQAELLLQSQVLGTIQGTNVAEYTIEFQWKEAS</sequence>
<keyword evidence="2" id="KW-1185">Reference proteome</keyword>
<gene>
    <name evidence="1" type="ORF">NCTC13354_01693</name>
</gene>
<accession>A0A3S4V7Z4</accession>
<evidence type="ECO:0008006" key="3">
    <source>
        <dbReference type="Google" id="ProtNLM"/>
    </source>
</evidence>
<organism evidence="1 2">
    <name type="scientific">Trueperella bialowiezensis</name>
    <dbReference type="NCBI Taxonomy" id="312285"/>
    <lineage>
        <taxon>Bacteria</taxon>
        <taxon>Bacillati</taxon>
        <taxon>Actinomycetota</taxon>
        <taxon>Actinomycetes</taxon>
        <taxon>Actinomycetales</taxon>
        <taxon>Actinomycetaceae</taxon>
        <taxon>Trueperella</taxon>
    </lineage>
</organism>
<evidence type="ECO:0000313" key="2">
    <source>
        <dbReference type="Proteomes" id="UP000269542"/>
    </source>
</evidence>
<proteinExistence type="predicted"/>
<dbReference type="AlphaFoldDB" id="A0A3S4V7Z4"/>
<protein>
    <recommendedName>
        <fullName evidence="3">DUF4230 domain-containing protein</fullName>
    </recommendedName>
</protein>
<dbReference type="KEGG" id="tbw:NCTC13354_01693"/>
<dbReference type="RefSeq" id="WP_164712447.1">
    <property type="nucleotide sequence ID" value="NZ_LR134476.1"/>
</dbReference>